<dbReference type="EMBL" id="FOQG01000003">
    <property type="protein sequence ID" value="SFH96489.1"/>
    <property type="molecule type" value="Genomic_DNA"/>
</dbReference>
<protein>
    <submittedName>
        <fullName evidence="2">Enoyl-CoA hydratase/methylglutaconyl-CoA hydratase</fullName>
    </submittedName>
</protein>
<dbReference type="STRING" id="1005945.SAMN05216561_103296"/>
<dbReference type="InterPro" id="IPR014748">
    <property type="entry name" value="Enoyl-CoA_hydra_C"/>
</dbReference>
<organism evidence="2 3">
    <name type="scientific">Nocardioides psychrotolerans</name>
    <dbReference type="NCBI Taxonomy" id="1005945"/>
    <lineage>
        <taxon>Bacteria</taxon>
        <taxon>Bacillati</taxon>
        <taxon>Actinomycetota</taxon>
        <taxon>Actinomycetes</taxon>
        <taxon>Propionibacteriales</taxon>
        <taxon>Nocardioidaceae</taxon>
        <taxon>Nocardioides</taxon>
    </lineage>
</organism>
<dbReference type="SUPFAM" id="SSF52096">
    <property type="entry name" value="ClpP/crotonase"/>
    <property type="match status" value="1"/>
</dbReference>
<proteinExistence type="inferred from homology"/>
<dbReference type="CDD" id="cd06558">
    <property type="entry name" value="crotonase-like"/>
    <property type="match status" value="1"/>
</dbReference>
<dbReference type="Gene3D" id="3.90.226.10">
    <property type="entry name" value="2-enoyl-CoA Hydratase, Chain A, domain 1"/>
    <property type="match status" value="1"/>
</dbReference>
<dbReference type="PANTHER" id="PTHR42964:SF1">
    <property type="entry name" value="POLYKETIDE BIOSYNTHESIS ENOYL-COA HYDRATASE PKSH-RELATED"/>
    <property type="match status" value="1"/>
</dbReference>
<sequence>MTRMTPVTHAATDASTERPAELVHCVVSDAVATITLDSPHNRNALSRQLVTELFAHLRSTAQDDDVSVVVLRSSGRVFCSGADLTEASEGGMEEGARVLVEMQRLIVAHPKPVVAALHGPVRAGGIGIIAAADVVVAADEASFALTEVKLGLAPAVISLTVLPRMTSRAAALTCLTGEPFTAAEAVVMGLVTRAVPAAEVDDAVASVVASLATGAPQGLRETKALLARDLLARIDAQGEDMARLSARLFGSDEAREAMAAFLNRKK</sequence>
<dbReference type="GO" id="GO:0003824">
    <property type="term" value="F:catalytic activity"/>
    <property type="evidence" value="ECO:0007669"/>
    <property type="project" value="UniProtKB-ARBA"/>
</dbReference>
<dbReference type="Gene3D" id="1.10.12.10">
    <property type="entry name" value="Lyase 2-enoyl-coa Hydratase, Chain A, domain 2"/>
    <property type="match status" value="1"/>
</dbReference>
<dbReference type="InterPro" id="IPR029045">
    <property type="entry name" value="ClpP/crotonase-like_dom_sf"/>
</dbReference>
<gene>
    <name evidence="2" type="ORF">SAMN05216561_103296</name>
</gene>
<dbReference type="InterPro" id="IPR001753">
    <property type="entry name" value="Enoyl-CoA_hydra/iso"/>
</dbReference>
<dbReference type="NCBIfam" id="NF005879">
    <property type="entry name" value="PRK07827.1"/>
    <property type="match status" value="1"/>
</dbReference>
<comment type="similarity">
    <text evidence="1">Belongs to the enoyl-CoA hydratase/isomerase family.</text>
</comment>
<reference evidence="2 3" key="1">
    <citation type="submission" date="2016-10" db="EMBL/GenBank/DDBJ databases">
        <authorList>
            <person name="de Groot N.N."/>
        </authorList>
    </citation>
    <scope>NUCLEOTIDE SEQUENCE [LARGE SCALE GENOMIC DNA]</scope>
    <source>
        <strain evidence="2 3">CGMCC 1.11156</strain>
    </source>
</reference>
<evidence type="ECO:0000313" key="2">
    <source>
        <dbReference type="EMBL" id="SFH96489.1"/>
    </source>
</evidence>
<dbReference type="InterPro" id="IPR051683">
    <property type="entry name" value="Enoyl-CoA_Hydratase/Isomerase"/>
</dbReference>
<dbReference type="Proteomes" id="UP000198649">
    <property type="component" value="Unassembled WGS sequence"/>
</dbReference>
<accession>A0A1I3EC85</accession>
<name>A0A1I3EC85_9ACTN</name>
<dbReference type="AlphaFoldDB" id="A0A1I3EC85"/>
<keyword evidence="3" id="KW-1185">Reference proteome</keyword>
<evidence type="ECO:0000256" key="1">
    <source>
        <dbReference type="ARBA" id="ARBA00005254"/>
    </source>
</evidence>
<evidence type="ECO:0000313" key="3">
    <source>
        <dbReference type="Proteomes" id="UP000198649"/>
    </source>
</evidence>
<dbReference type="PANTHER" id="PTHR42964">
    <property type="entry name" value="ENOYL-COA HYDRATASE"/>
    <property type="match status" value="1"/>
</dbReference>
<dbReference type="Pfam" id="PF00378">
    <property type="entry name" value="ECH_1"/>
    <property type="match status" value="1"/>
</dbReference>